<evidence type="ECO:0000259" key="1">
    <source>
        <dbReference type="Pfam" id="PF03109"/>
    </source>
</evidence>
<dbReference type="AlphaFoldDB" id="A0A1Y5FAW6"/>
<reference evidence="3" key="1">
    <citation type="journal article" date="2017" name="Proc. Natl. Acad. Sci. U.S.A.">
        <title>Simulation of Deepwater Horizon oil plume reveals substrate specialization within a complex community of hydrocarbon-degraders.</title>
        <authorList>
            <person name="Hu P."/>
            <person name="Dubinsky E.A."/>
            <person name="Probst A.J."/>
            <person name="Wang J."/>
            <person name="Sieber C.M.K."/>
            <person name="Tom L.M."/>
            <person name="Gardinali P."/>
            <person name="Banfield J.F."/>
            <person name="Atlas R.M."/>
            <person name="Andersen G.L."/>
        </authorList>
    </citation>
    <scope>NUCLEOTIDE SEQUENCE [LARGE SCALE GENOMIC DNA]</scope>
</reference>
<proteinExistence type="predicted"/>
<comment type="caution">
    <text evidence="2">The sequence shown here is derived from an EMBL/GenBank/DDBJ whole genome shotgun (WGS) entry which is preliminary data.</text>
</comment>
<dbReference type="SUPFAM" id="SSF56112">
    <property type="entry name" value="Protein kinase-like (PK-like)"/>
    <property type="match status" value="1"/>
</dbReference>
<accession>A0A1Y5FAW6</accession>
<gene>
    <name evidence="2" type="ORF">A9Q84_07080</name>
</gene>
<organism evidence="2 3">
    <name type="scientific">Halobacteriovorax marinus</name>
    <dbReference type="NCBI Taxonomy" id="97084"/>
    <lineage>
        <taxon>Bacteria</taxon>
        <taxon>Pseudomonadati</taxon>
        <taxon>Bdellovibrionota</taxon>
        <taxon>Bacteriovoracia</taxon>
        <taxon>Bacteriovoracales</taxon>
        <taxon>Halobacteriovoraceae</taxon>
        <taxon>Halobacteriovorax</taxon>
    </lineage>
</organism>
<evidence type="ECO:0000313" key="3">
    <source>
        <dbReference type="Proteomes" id="UP000196531"/>
    </source>
</evidence>
<dbReference type="Pfam" id="PF03109">
    <property type="entry name" value="ABC1"/>
    <property type="match status" value="1"/>
</dbReference>
<dbReference type="InterPro" id="IPR011009">
    <property type="entry name" value="Kinase-like_dom_sf"/>
</dbReference>
<feature type="domain" description="ABC1 atypical kinase-like" evidence="1">
    <location>
        <begin position="98"/>
        <end position="291"/>
    </location>
</feature>
<dbReference type="EMBL" id="MAAO01000006">
    <property type="protein sequence ID" value="OUR96119.1"/>
    <property type="molecule type" value="Genomic_DNA"/>
</dbReference>
<name>A0A1Y5FAW6_9BACT</name>
<evidence type="ECO:0000313" key="2">
    <source>
        <dbReference type="EMBL" id="OUR96119.1"/>
    </source>
</evidence>
<dbReference type="PANTHER" id="PTHR43173:SF34">
    <property type="entry name" value="ABC1 ATYPICAL KINASE-LIKE DOMAIN-CONTAINING PROTEIN"/>
    <property type="match status" value="1"/>
</dbReference>
<protein>
    <recommendedName>
        <fullName evidence="1">ABC1 atypical kinase-like domain-containing protein</fullName>
    </recommendedName>
</protein>
<dbReference type="Proteomes" id="UP000196531">
    <property type="component" value="Unassembled WGS sequence"/>
</dbReference>
<dbReference type="PANTHER" id="PTHR43173">
    <property type="entry name" value="ABC1 FAMILY PROTEIN"/>
    <property type="match status" value="1"/>
</dbReference>
<sequence length="500" mass="57075">MIKNYVNLAKCLKSAKGATSKDSSKANSSLNELYDLFMQEKGLYLKLGQFLNQYKSDVNYSEKVIIKSDDIDINFKSIIAKVLEENNLETINDCYIMGSIGLVTQVKDSKGQLLALKIKYPNIDKNIDNQFKTLKNLLKVTPIPISKSNFDKDYFLANLYHNITNELNYKREYSNSLKIKEIAENNNFLTPAGYQEPTSNSVLISNWVDGINLGKNIEFDKASSEKIATSILSFFHDSLFNEGFIQVDNQEDNYIYSKTSQRVYMVDLGNCMHVTKEQRTAILRIIHSVQNNIDDNFLELLSKVGFDKKKLEHIEEFLAPLMYAILAPYVSNIKYDLKNYNIGSIVDNILGDKKWWFRLSGSPEFFSLMRSFSLVLKTLKSLNIQIFFRGNLKNIVSKNNQADALSLQVGKRDLAKYFQSKADNLNIRIIRNGDEKVNLTLPSTVLFELDSFLSPDTLKKIEKSGGDIKDVIRKAFQNQLMSGTLLNLKNGNEQFIITLN</sequence>
<dbReference type="InterPro" id="IPR051130">
    <property type="entry name" value="Mito_struct-func_regulator"/>
</dbReference>
<dbReference type="InterPro" id="IPR004147">
    <property type="entry name" value="ABC1_dom"/>
</dbReference>